<dbReference type="AlphaFoldDB" id="A0AAE1DHZ2"/>
<proteinExistence type="predicted"/>
<keyword evidence="2" id="KW-1185">Reference proteome</keyword>
<name>A0AAE1DHZ2_9GAST</name>
<dbReference type="Proteomes" id="UP001283361">
    <property type="component" value="Unassembled WGS sequence"/>
</dbReference>
<accession>A0AAE1DHZ2</accession>
<dbReference type="EMBL" id="JAWDGP010003742">
    <property type="protein sequence ID" value="KAK3771404.1"/>
    <property type="molecule type" value="Genomic_DNA"/>
</dbReference>
<reference evidence="1" key="1">
    <citation type="journal article" date="2023" name="G3 (Bethesda)">
        <title>A reference genome for the long-term kleptoplast-retaining sea slug Elysia crispata morphotype clarki.</title>
        <authorList>
            <person name="Eastman K.E."/>
            <person name="Pendleton A.L."/>
            <person name="Shaikh M.A."/>
            <person name="Suttiyut T."/>
            <person name="Ogas R."/>
            <person name="Tomko P."/>
            <person name="Gavelis G."/>
            <person name="Widhalm J.R."/>
            <person name="Wisecaver J.H."/>
        </authorList>
    </citation>
    <scope>NUCLEOTIDE SEQUENCE</scope>
    <source>
        <strain evidence="1">ECLA1</strain>
    </source>
</reference>
<comment type="caution">
    <text evidence="1">The sequence shown here is derived from an EMBL/GenBank/DDBJ whole genome shotgun (WGS) entry which is preliminary data.</text>
</comment>
<evidence type="ECO:0000313" key="1">
    <source>
        <dbReference type="EMBL" id="KAK3771404.1"/>
    </source>
</evidence>
<sequence>MIQSFLRPRRGIDLAKFCLELNSVTLLVENCPPCKEKTFHRAVTKAEDRDKTSHVLIDYLESTASGWLECPGTAHTVPKQCTGIAETVHRQCRNSAQAVPKQCTGSAQTVHRQCPNSAQAVPLE</sequence>
<evidence type="ECO:0000313" key="2">
    <source>
        <dbReference type="Proteomes" id="UP001283361"/>
    </source>
</evidence>
<organism evidence="1 2">
    <name type="scientific">Elysia crispata</name>
    <name type="common">lettuce slug</name>
    <dbReference type="NCBI Taxonomy" id="231223"/>
    <lineage>
        <taxon>Eukaryota</taxon>
        <taxon>Metazoa</taxon>
        <taxon>Spiralia</taxon>
        <taxon>Lophotrochozoa</taxon>
        <taxon>Mollusca</taxon>
        <taxon>Gastropoda</taxon>
        <taxon>Heterobranchia</taxon>
        <taxon>Euthyneura</taxon>
        <taxon>Panpulmonata</taxon>
        <taxon>Sacoglossa</taxon>
        <taxon>Placobranchoidea</taxon>
        <taxon>Plakobranchidae</taxon>
        <taxon>Elysia</taxon>
    </lineage>
</organism>
<protein>
    <submittedName>
        <fullName evidence="1">Uncharacterized protein</fullName>
    </submittedName>
</protein>
<gene>
    <name evidence="1" type="ORF">RRG08_050455</name>
</gene>